<keyword evidence="1 3" id="KW-0808">Transferase</keyword>
<dbReference type="CDD" id="cd03801">
    <property type="entry name" value="GT4_PimA-like"/>
    <property type="match status" value="1"/>
</dbReference>
<evidence type="ECO:0000313" key="4">
    <source>
        <dbReference type="Proteomes" id="UP000236736"/>
    </source>
</evidence>
<protein>
    <submittedName>
        <fullName evidence="3">Glycosyltransferase involved in cell wall bisynthesis</fullName>
    </submittedName>
</protein>
<evidence type="ECO:0000313" key="3">
    <source>
        <dbReference type="EMBL" id="SEF41714.1"/>
    </source>
</evidence>
<dbReference type="PANTHER" id="PTHR46401">
    <property type="entry name" value="GLYCOSYLTRANSFERASE WBBK-RELATED"/>
    <property type="match status" value="1"/>
</dbReference>
<dbReference type="AlphaFoldDB" id="A0A1H5RUB2"/>
<dbReference type="SUPFAM" id="SSF53756">
    <property type="entry name" value="UDP-Glycosyltransferase/glycogen phosphorylase"/>
    <property type="match status" value="1"/>
</dbReference>
<dbReference type="Proteomes" id="UP000236736">
    <property type="component" value="Unassembled WGS sequence"/>
</dbReference>
<organism evidence="3 4">
    <name type="scientific">Algoriphagus boritolerans DSM 17298 = JCM 18970</name>
    <dbReference type="NCBI Taxonomy" id="1120964"/>
    <lineage>
        <taxon>Bacteria</taxon>
        <taxon>Pseudomonadati</taxon>
        <taxon>Bacteroidota</taxon>
        <taxon>Cytophagia</taxon>
        <taxon>Cytophagales</taxon>
        <taxon>Cyclobacteriaceae</taxon>
        <taxon>Algoriphagus</taxon>
    </lineage>
</organism>
<evidence type="ECO:0000256" key="1">
    <source>
        <dbReference type="ARBA" id="ARBA00022679"/>
    </source>
</evidence>
<keyword evidence="4" id="KW-1185">Reference proteome</keyword>
<dbReference type="Pfam" id="PF00534">
    <property type="entry name" value="Glycos_transf_1"/>
    <property type="match status" value="1"/>
</dbReference>
<dbReference type="STRING" id="1120964.GCA_001313265_00131"/>
<accession>A0A1H5RUB2</accession>
<gene>
    <name evidence="3" type="ORF">SAMN03080598_00111</name>
</gene>
<dbReference type="EMBL" id="FNVR01000001">
    <property type="protein sequence ID" value="SEF41714.1"/>
    <property type="molecule type" value="Genomic_DNA"/>
</dbReference>
<dbReference type="InterPro" id="IPR001296">
    <property type="entry name" value="Glyco_trans_1"/>
</dbReference>
<dbReference type="GO" id="GO:0009103">
    <property type="term" value="P:lipopolysaccharide biosynthetic process"/>
    <property type="evidence" value="ECO:0007669"/>
    <property type="project" value="TreeGrafter"/>
</dbReference>
<proteinExistence type="predicted"/>
<feature type="domain" description="Glycosyl transferase family 1" evidence="2">
    <location>
        <begin position="192"/>
        <end position="333"/>
    </location>
</feature>
<sequence length="369" mass="42496">MKSKILLVGPINDQGIGGRFEEMRVWVRFLEEEQFNVSVFSMFNSRFGLENAKMVESVHLVFPNFWSWFPGLRNLILRVWSSRFFRNQRDNFYASKKWLVFARSFNHIILFITHQSREIKIFDSSLPVAVSIRFTGTVHDFSILKNHHKKLSKAARNYVIHAPGLFYGFENSIPKVYIDQTTLAEKLLLHLKIDANLKVFAMIGLFMEVKQMEEVINVFAKLPNLNLILFGTGELQTSYQNQIDTLGLSNVKIAGFVAPDQIALLYAQIDALIINSSEETGPMTGIEAMASGKLILSRPVGAMRERLRDPEMIFDKAEDLIEKIKRYSSLPPEKIIEYKTTLRTRYLENYSNLQVKKQIKNMLEGVSDT</sequence>
<reference evidence="4" key="1">
    <citation type="submission" date="2016-10" db="EMBL/GenBank/DDBJ databases">
        <authorList>
            <person name="Varghese N."/>
            <person name="Submissions S."/>
        </authorList>
    </citation>
    <scope>NUCLEOTIDE SEQUENCE [LARGE SCALE GENOMIC DNA]</scope>
    <source>
        <strain evidence="4">DSM 17298</strain>
    </source>
</reference>
<dbReference type="GO" id="GO:0016757">
    <property type="term" value="F:glycosyltransferase activity"/>
    <property type="evidence" value="ECO:0007669"/>
    <property type="project" value="InterPro"/>
</dbReference>
<dbReference type="Gene3D" id="3.40.50.2000">
    <property type="entry name" value="Glycogen Phosphorylase B"/>
    <property type="match status" value="1"/>
</dbReference>
<dbReference type="RefSeq" id="WP_200820514.1">
    <property type="nucleotide sequence ID" value="NZ_FNVR01000001.1"/>
</dbReference>
<dbReference type="PANTHER" id="PTHR46401:SF2">
    <property type="entry name" value="GLYCOSYLTRANSFERASE WBBK-RELATED"/>
    <property type="match status" value="1"/>
</dbReference>
<name>A0A1H5RUB2_9BACT</name>
<evidence type="ECO:0000259" key="2">
    <source>
        <dbReference type="Pfam" id="PF00534"/>
    </source>
</evidence>